<evidence type="ECO:0000313" key="2">
    <source>
        <dbReference type="EMBL" id="TYD40062.1"/>
    </source>
</evidence>
<feature type="region of interest" description="Disordered" evidence="1">
    <location>
        <begin position="231"/>
        <end position="335"/>
    </location>
</feature>
<sequence length="492" mass="52819">MEKQGPVIDYAKELSEQQLALIDSLKRQTQSAESVAKANDEQASNITKQTAGIVKVSNQSTQQLTKQSTLLGNIAGKALQSFTGSIADTLSGVLDDLPGIQQAKQVSSFTKSVMPTKAKEKPAKRIQSVSKRERMKPANIAPEKPQNAPESFTDAFKRRDEQGAGRNSRLMLKHLEEIDKTTGLILKEVKSSTIIGFAMKAMMMSAVVGLGKLLTGLPASLAASLAKTIASKFPSPSSGKTDPKKADPKADPKKSEKTKPQPEPAKTDPKKADPTKQPETAKTDPKPKTETKPQPKPEPAAKTDIPKTEPAKPTTRPKPTTPNPANEAGKITKAGGKVSGMFEKAGKGLSRVAKGIPFLGTALFAADVVQKQMNDPRDAGLSHAQAIMAGEQDNYKGTYQPKPEPMKMERAEPPLSAEGEKLDAKAEKERQEEKKEAMKTQALMAQAVHSTATNIQSTTVNNISGGSGRGSYVHPFGNEYQTPHQKGSMIQR</sequence>
<reference evidence="2 3" key="1">
    <citation type="submission" date="2017-08" db="EMBL/GenBank/DDBJ databases">
        <title>Aeromonas veronii bv sobria strain NS22 whole genome sequencing.</title>
        <authorList>
            <person name="Katharios P."/>
            <person name="Ha V.Q."/>
            <person name="Smyrli M."/>
        </authorList>
    </citation>
    <scope>NUCLEOTIDE SEQUENCE [LARGE SCALE GENOMIC DNA]</scope>
    <source>
        <strain evidence="2 3">NS22</strain>
    </source>
</reference>
<protein>
    <submittedName>
        <fullName evidence="2">Uncharacterized protein</fullName>
    </submittedName>
</protein>
<feature type="compositionally biased region" description="Basic and acidic residues" evidence="1">
    <location>
        <begin position="241"/>
        <end position="310"/>
    </location>
</feature>
<dbReference type="Proteomes" id="UP000323129">
    <property type="component" value="Unassembled WGS sequence"/>
</dbReference>
<feature type="region of interest" description="Disordered" evidence="1">
    <location>
        <begin position="117"/>
        <end position="136"/>
    </location>
</feature>
<proteinExistence type="predicted"/>
<organism evidence="2 3">
    <name type="scientific">Aeromonas veronii</name>
    <dbReference type="NCBI Taxonomy" id="654"/>
    <lineage>
        <taxon>Bacteria</taxon>
        <taxon>Pseudomonadati</taxon>
        <taxon>Pseudomonadota</taxon>
        <taxon>Gammaproteobacteria</taxon>
        <taxon>Aeromonadales</taxon>
        <taxon>Aeromonadaceae</taxon>
        <taxon>Aeromonas</taxon>
    </lineage>
</organism>
<evidence type="ECO:0000256" key="1">
    <source>
        <dbReference type="SAM" id="MobiDB-lite"/>
    </source>
</evidence>
<comment type="caution">
    <text evidence="2">The sequence shown here is derived from an EMBL/GenBank/DDBJ whole genome shotgun (WGS) entry which is preliminary data.</text>
</comment>
<dbReference type="EMBL" id="NQMC01000120">
    <property type="protein sequence ID" value="TYD40062.1"/>
    <property type="molecule type" value="Genomic_DNA"/>
</dbReference>
<feature type="compositionally biased region" description="Polar residues" evidence="1">
    <location>
        <begin position="479"/>
        <end position="492"/>
    </location>
</feature>
<feature type="compositionally biased region" description="Basic and acidic residues" evidence="1">
    <location>
        <begin position="404"/>
        <end position="438"/>
    </location>
</feature>
<evidence type="ECO:0000313" key="3">
    <source>
        <dbReference type="Proteomes" id="UP000323129"/>
    </source>
</evidence>
<feature type="compositionally biased region" description="Polar residues" evidence="1">
    <location>
        <begin position="448"/>
        <end position="464"/>
    </location>
</feature>
<name>A0ABY3MFU5_AERVE</name>
<accession>A0ABY3MFU5</accession>
<keyword evidence="3" id="KW-1185">Reference proteome</keyword>
<gene>
    <name evidence="2" type="ORF">CJF24_21425</name>
</gene>
<feature type="region of interest" description="Disordered" evidence="1">
    <location>
        <begin position="392"/>
        <end position="492"/>
    </location>
</feature>